<evidence type="ECO:0000256" key="4">
    <source>
        <dbReference type="ARBA" id="ARBA00022741"/>
    </source>
</evidence>
<evidence type="ECO:0000256" key="6">
    <source>
        <dbReference type="ARBA" id="ARBA00022840"/>
    </source>
</evidence>
<feature type="compositionally biased region" description="Low complexity" evidence="7">
    <location>
        <begin position="316"/>
        <end position="326"/>
    </location>
</feature>
<dbReference type="Gene3D" id="3.30.200.20">
    <property type="entry name" value="Phosphorylase Kinase, domain 1"/>
    <property type="match status" value="1"/>
</dbReference>
<gene>
    <name evidence="9" type="ORF">GCM10022222_38410</name>
</gene>
<dbReference type="Gene3D" id="1.25.40.10">
    <property type="entry name" value="Tetratricopeptide repeat domain"/>
    <property type="match status" value="1"/>
</dbReference>
<evidence type="ECO:0000313" key="9">
    <source>
        <dbReference type="EMBL" id="GAA3551173.1"/>
    </source>
</evidence>
<dbReference type="RefSeq" id="WP_344861615.1">
    <property type="nucleotide sequence ID" value="NZ_BAAAZN010000007.1"/>
</dbReference>
<keyword evidence="5" id="KW-0418">Kinase</keyword>
<dbReference type="InterPro" id="IPR000719">
    <property type="entry name" value="Prot_kinase_dom"/>
</dbReference>
<evidence type="ECO:0000256" key="1">
    <source>
        <dbReference type="ARBA" id="ARBA00012513"/>
    </source>
</evidence>
<evidence type="ECO:0000259" key="8">
    <source>
        <dbReference type="PROSITE" id="PS50011"/>
    </source>
</evidence>
<evidence type="ECO:0000313" key="10">
    <source>
        <dbReference type="Proteomes" id="UP001500689"/>
    </source>
</evidence>
<keyword evidence="6" id="KW-0067">ATP-binding</keyword>
<dbReference type="EC" id="2.7.11.1" evidence="1"/>
<evidence type="ECO:0000256" key="5">
    <source>
        <dbReference type="ARBA" id="ARBA00022777"/>
    </source>
</evidence>
<feature type="domain" description="Protein kinase" evidence="8">
    <location>
        <begin position="19"/>
        <end position="283"/>
    </location>
</feature>
<feature type="region of interest" description="Disordered" evidence="7">
    <location>
        <begin position="316"/>
        <end position="351"/>
    </location>
</feature>
<dbReference type="InterPro" id="IPR011009">
    <property type="entry name" value="Kinase-like_dom_sf"/>
</dbReference>
<dbReference type="InterPro" id="IPR008271">
    <property type="entry name" value="Ser/Thr_kinase_AS"/>
</dbReference>
<keyword evidence="2" id="KW-0723">Serine/threonine-protein kinase</keyword>
<comment type="caution">
    <text evidence="9">The sequence shown here is derived from an EMBL/GenBank/DDBJ whole genome shotgun (WGS) entry which is preliminary data.</text>
</comment>
<dbReference type="SUPFAM" id="SSF48452">
    <property type="entry name" value="TPR-like"/>
    <property type="match status" value="1"/>
</dbReference>
<keyword evidence="3" id="KW-0808">Transferase</keyword>
<protein>
    <recommendedName>
        <fullName evidence="1">non-specific serine/threonine protein kinase</fullName>
        <ecNumber evidence="1">2.7.11.1</ecNumber>
    </recommendedName>
</protein>
<proteinExistence type="predicted"/>
<dbReference type="PROSITE" id="PS00108">
    <property type="entry name" value="PROTEIN_KINASE_ST"/>
    <property type="match status" value="1"/>
</dbReference>
<sequence>MPGQGGDRSKRTVLNGRYELTPLPLARGGMGEVWEGRDTKLDREIAVKFIRFPDGTPDDELVRRFVRESRITARLQHPGVPAVFDVGTHEGRPFLVMQRIHGMSVADLVAERGALPVGWCASIAAQTCAVLIVAHQASLVHRDLKPANLMLEPDGTVKVLDFGLAVALDMADASQITHSGQTIGTPAYMAPEQVLAAMSGPRSDLYTLGCTLFEMLTGQQVFGGSTAYAVMNKQVDERPPAVTSSRPDTPRPLAQLVGELLEKKPEDRPADARSVYERLLPFVRDLGPIPGALTPPAVPSPLRMYASVVSRTFDTTITTGSSTTPAAPVPTPAERPPASRPDIGQARREAGSLAKQSRYAQAAQVLEGAVHASLATSDPTGEEVFSLRLEWANVLFEGGEYRRAAPAYRDLADDLTKRDGPDSELVFRCRLQEATCLAVIGDTSLAVRSLEGLLSDEQRVYGADDSRPLELRRQIGLLHLAGGKRDEATRTLSRLLDDLIRVHGPTHPSVPKVRDLLSGMPQEGGR</sequence>
<dbReference type="Gene3D" id="1.10.510.10">
    <property type="entry name" value="Transferase(Phosphotransferase) domain 1"/>
    <property type="match status" value="1"/>
</dbReference>
<evidence type="ECO:0000256" key="2">
    <source>
        <dbReference type="ARBA" id="ARBA00022527"/>
    </source>
</evidence>
<accession>A0ABP6WFV2</accession>
<dbReference type="Pfam" id="PF00069">
    <property type="entry name" value="Pkinase"/>
    <property type="match status" value="1"/>
</dbReference>
<feature type="compositionally biased region" description="Pro residues" evidence="7">
    <location>
        <begin position="327"/>
        <end position="339"/>
    </location>
</feature>
<dbReference type="EMBL" id="BAAAZN010000007">
    <property type="protein sequence ID" value="GAA3551173.1"/>
    <property type="molecule type" value="Genomic_DNA"/>
</dbReference>
<evidence type="ECO:0000256" key="3">
    <source>
        <dbReference type="ARBA" id="ARBA00022679"/>
    </source>
</evidence>
<dbReference type="Proteomes" id="UP001500689">
    <property type="component" value="Unassembled WGS sequence"/>
</dbReference>
<dbReference type="PANTHER" id="PTHR43289:SF6">
    <property type="entry name" value="SERINE_THREONINE-PROTEIN KINASE NEKL-3"/>
    <property type="match status" value="1"/>
</dbReference>
<reference evidence="10" key="1">
    <citation type="journal article" date="2019" name="Int. J. Syst. Evol. Microbiol.">
        <title>The Global Catalogue of Microorganisms (GCM) 10K type strain sequencing project: providing services to taxonomists for standard genome sequencing and annotation.</title>
        <authorList>
            <consortium name="The Broad Institute Genomics Platform"/>
            <consortium name="The Broad Institute Genome Sequencing Center for Infectious Disease"/>
            <person name="Wu L."/>
            <person name="Ma J."/>
        </authorList>
    </citation>
    <scope>NUCLEOTIDE SEQUENCE [LARGE SCALE GENOMIC DNA]</scope>
    <source>
        <strain evidence="10">JCM 16898</strain>
    </source>
</reference>
<keyword evidence="4" id="KW-0547">Nucleotide-binding</keyword>
<organism evidence="9 10">
    <name type="scientific">Amycolatopsis ultiminotia</name>
    <dbReference type="NCBI Taxonomy" id="543629"/>
    <lineage>
        <taxon>Bacteria</taxon>
        <taxon>Bacillati</taxon>
        <taxon>Actinomycetota</taxon>
        <taxon>Actinomycetes</taxon>
        <taxon>Pseudonocardiales</taxon>
        <taxon>Pseudonocardiaceae</taxon>
        <taxon>Amycolatopsis</taxon>
    </lineage>
</organism>
<dbReference type="CDD" id="cd14014">
    <property type="entry name" value="STKc_PknB_like"/>
    <property type="match status" value="1"/>
</dbReference>
<dbReference type="InterPro" id="IPR011990">
    <property type="entry name" value="TPR-like_helical_dom_sf"/>
</dbReference>
<dbReference type="SMART" id="SM00220">
    <property type="entry name" value="S_TKc"/>
    <property type="match status" value="1"/>
</dbReference>
<name>A0ABP6WFV2_9PSEU</name>
<dbReference type="SUPFAM" id="SSF56112">
    <property type="entry name" value="Protein kinase-like (PK-like)"/>
    <property type="match status" value="1"/>
</dbReference>
<keyword evidence="10" id="KW-1185">Reference proteome</keyword>
<evidence type="ECO:0000256" key="7">
    <source>
        <dbReference type="SAM" id="MobiDB-lite"/>
    </source>
</evidence>
<dbReference type="PANTHER" id="PTHR43289">
    <property type="entry name" value="MITOGEN-ACTIVATED PROTEIN KINASE KINASE KINASE 20-RELATED"/>
    <property type="match status" value="1"/>
</dbReference>
<dbReference type="PROSITE" id="PS50011">
    <property type="entry name" value="PROTEIN_KINASE_DOM"/>
    <property type="match status" value="1"/>
</dbReference>